<dbReference type="Gene3D" id="1.10.40.30">
    <property type="entry name" value="Fumarase/aspartase (C-terminal domain)"/>
    <property type="match status" value="1"/>
</dbReference>
<reference evidence="3" key="1">
    <citation type="submission" date="2020-05" db="EMBL/GenBank/DDBJ databases">
        <authorList>
            <person name="Chiriac C."/>
            <person name="Salcher M."/>
            <person name="Ghai R."/>
            <person name="Kavagutti S V."/>
        </authorList>
    </citation>
    <scope>NUCLEOTIDE SEQUENCE</scope>
</reference>
<dbReference type="FunFam" id="1.10.40.30:FF:000001">
    <property type="entry name" value="Argininosuccinate lyase"/>
    <property type="match status" value="1"/>
</dbReference>
<dbReference type="GO" id="GO:0042450">
    <property type="term" value="P:L-arginine biosynthetic process via ornithine"/>
    <property type="evidence" value="ECO:0007669"/>
    <property type="project" value="InterPro"/>
</dbReference>
<dbReference type="GO" id="GO:0004056">
    <property type="term" value="F:argininosuccinate lyase activity"/>
    <property type="evidence" value="ECO:0007669"/>
    <property type="project" value="InterPro"/>
</dbReference>
<gene>
    <name evidence="3" type="ORF">UFOPK1811_00915</name>
    <name evidence="4" type="ORF">UFOPK2360_01010</name>
    <name evidence="5" type="ORF">UFOPK2922_01170</name>
</gene>
<dbReference type="CDD" id="cd01359">
    <property type="entry name" value="Argininosuccinate_lyase"/>
    <property type="match status" value="1"/>
</dbReference>
<dbReference type="InterPro" id="IPR024083">
    <property type="entry name" value="Fumarase/histidase_N"/>
</dbReference>
<dbReference type="NCBIfam" id="TIGR00838">
    <property type="entry name" value="argH"/>
    <property type="match status" value="1"/>
</dbReference>
<dbReference type="Pfam" id="PF00206">
    <property type="entry name" value="Lyase_1"/>
    <property type="match status" value="1"/>
</dbReference>
<evidence type="ECO:0000259" key="2">
    <source>
        <dbReference type="Pfam" id="PF14698"/>
    </source>
</evidence>
<evidence type="ECO:0000313" key="3">
    <source>
        <dbReference type="EMBL" id="CAB4602576.1"/>
    </source>
</evidence>
<organism evidence="3">
    <name type="scientific">freshwater metagenome</name>
    <dbReference type="NCBI Taxonomy" id="449393"/>
    <lineage>
        <taxon>unclassified sequences</taxon>
        <taxon>metagenomes</taxon>
        <taxon>ecological metagenomes</taxon>
    </lineage>
</organism>
<name>A0A6J6GMX8_9ZZZZ</name>
<evidence type="ECO:0000313" key="5">
    <source>
        <dbReference type="EMBL" id="CAB4782857.1"/>
    </source>
</evidence>
<dbReference type="PRINTS" id="PR00145">
    <property type="entry name" value="ARGSUCLYASE"/>
</dbReference>
<dbReference type="PROSITE" id="PS00163">
    <property type="entry name" value="FUMARATE_LYASES"/>
    <property type="match status" value="1"/>
</dbReference>
<sequence>MALWGGRFADAPSDALAALSRSVHFDWRLAPYDLDSSQVHLTNLLNSKIVSQKDFEKIKAAINLLRVDVVSGKVLPNSGDEDVHSALERILSERIGEIGGSLRAGRSRNDQIATDLRLYLRDVGVGLAQLLLALEKALAKLGADYADAPAPGFTHLQHAQPVIFGHELAKHAHAISRDIERLQQWWERTGVSPLGAGALSGSALSTDPVLSAHTLGFHSSAENSIDAVRDRDFAAEFLFIAALIGVHLSQIGEEWTIWATTEFGWAKLNDAYSTGSSIMPQKKNPDIAELARGKSGRLIGDLTGLLVTLKGLPFAYNRDLQEDKEPVFDAVDTLEILLPALTGMVSTTIFDREKMATGAPLGFSLATEIADFLAKEGVVFAQAHEIAGKAVALCESSGRQLEDLSLAELSNLHPKLTDSVKKSLTVKGALEARDSYGATSPKQVRAQLSRLDTLMVSQQKWIEARVIDL</sequence>
<feature type="domain" description="Fumarate lyase N-terminal" evidence="1">
    <location>
        <begin position="6"/>
        <end position="300"/>
    </location>
</feature>
<dbReference type="FunFam" id="1.20.200.10:FF:000015">
    <property type="entry name" value="argininosuccinate lyase isoform X2"/>
    <property type="match status" value="1"/>
</dbReference>
<dbReference type="InterPro" id="IPR009049">
    <property type="entry name" value="Argininosuccinate_lyase"/>
</dbReference>
<dbReference type="InterPro" id="IPR020557">
    <property type="entry name" value="Fumarate_lyase_CS"/>
</dbReference>
<dbReference type="Gene3D" id="1.20.200.10">
    <property type="entry name" value="Fumarase/aspartase (Central domain)"/>
    <property type="match status" value="1"/>
</dbReference>
<feature type="domain" description="Argininosuccinate lyase C-terminal" evidence="2">
    <location>
        <begin position="363"/>
        <end position="430"/>
    </location>
</feature>
<dbReference type="EMBL" id="CAEZUJ010000035">
    <property type="protein sequence ID" value="CAB4602576.1"/>
    <property type="molecule type" value="Genomic_DNA"/>
</dbReference>
<accession>A0A6J6GMX8</accession>
<dbReference type="InterPro" id="IPR000362">
    <property type="entry name" value="Fumarate_lyase_fam"/>
</dbReference>
<protein>
    <submittedName>
        <fullName evidence="3">Unannotated protein</fullName>
    </submittedName>
</protein>
<evidence type="ECO:0000313" key="4">
    <source>
        <dbReference type="EMBL" id="CAB4688742.1"/>
    </source>
</evidence>
<dbReference type="EMBL" id="CAEZXH010000065">
    <property type="protein sequence ID" value="CAB4688742.1"/>
    <property type="molecule type" value="Genomic_DNA"/>
</dbReference>
<dbReference type="Pfam" id="PF14698">
    <property type="entry name" value="ASL_C2"/>
    <property type="match status" value="1"/>
</dbReference>
<dbReference type="PANTHER" id="PTHR43814">
    <property type="entry name" value="ARGININOSUCCINATE LYASE"/>
    <property type="match status" value="1"/>
</dbReference>
<dbReference type="InterPro" id="IPR008948">
    <property type="entry name" value="L-Aspartase-like"/>
</dbReference>
<dbReference type="EMBL" id="CAEZZS010000063">
    <property type="protein sequence ID" value="CAB4782857.1"/>
    <property type="molecule type" value="Genomic_DNA"/>
</dbReference>
<dbReference type="Gene3D" id="1.10.275.10">
    <property type="entry name" value="Fumarase/aspartase (N-terminal domain)"/>
    <property type="match status" value="1"/>
</dbReference>
<evidence type="ECO:0000259" key="1">
    <source>
        <dbReference type="Pfam" id="PF00206"/>
    </source>
</evidence>
<dbReference type="PANTHER" id="PTHR43814:SF1">
    <property type="entry name" value="ARGININOSUCCINATE LYASE"/>
    <property type="match status" value="1"/>
</dbReference>
<dbReference type="InterPro" id="IPR029419">
    <property type="entry name" value="Arg_succ_lyase_C"/>
</dbReference>
<dbReference type="SUPFAM" id="SSF48557">
    <property type="entry name" value="L-aspartase-like"/>
    <property type="match status" value="1"/>
</dbReference>
<proteinExistence type="inferred from homology"/>
<dbReference type="InterPro" id="IPR022761">
    <property type="entry name" value="Fumarate_lyase_N"/>
</dbReference>
<dbReference type="HAMAP" id="MF_00006">
    <property type="entry name" value="Arg_succ_lyase"/>
    <property type="match status" value="1"/>
</dbReference>
<dbReference type="PRINTS" id="PR00149">
    <property type="entry name" value="FUMRATELYASE"/>
</dbReference>
<dbReference type="AlphaFoldDB" id="A0A6J6GMX8"/>
<dbReference type="GO" id="GO:0005829">
    <property type="term" value="C:cytosol"/>
    <property type="evidence" value="ECO:0007669"/>
    <property type="project" value="TreeGrafter"/>
</dbReference>